<reference evidence="2 3" key="1">
    <citation type="journal article" date="2016" name="Nat. Commun.">
        <title>Thousands of microbial genomes shed light on interconnected biogeochemical processes in an aquifer system.</title>
        <authorList>
            <person name="Anantharaman K."/>
            <person name="Brown C.T."/>
            <person name="Hug L.A."/>
            <person name="Sharon I."/>
            <person name="Castelle C.J."/>
            <person name="Probst A.J."/>
            <person name="Thomas B.C."/>
            <person name="Singh A."/>
            <person name="Wilkins M.J."/>
            <person name="Karaoz U."/>
            <person name="Brodie E.L."/>
            <person name="Williams K.H."/>
            <person name="Hubbard S.S."/>
            <person name="Banfield J.F."/>
        </authorList>
    </citation>
    <scope>NUCLEOTIDE SEQUENCE [LARGE SCALE GENOMIC DNA]</scope>
</reference>
<protein>
    <recommendedName>
        <fullName evidence="4">Phage holin family protein</fullName>
    </recommendedName>
</protein>
<evidence type="ECO:0008006" key="4">
    <source>
        <dbReference type="Google" id="ProtNLM"/>
    </source>
</evidence>
<dbReference type="PANTHER" id="PTHR37309">
    <property type="entry name" value="SLR0284 PROTEIN"/>
    <property type="match status" value="1"/>
</dbReference>
<evidence type="ECO:0000313" key="2">
    <source>
        <dbReference type="EMBL" id="OGZ45433.1"/>
    </source>
</evidence>
<comment type="caution">
    <text evidence="2">The sequence shown here is derived from an EMBL/GenBank/DDBJ whole genome shotgun (WGS) entry which is preliminary data.</text>
</comment>
<dbReference type="PANTHER" id="PTHR37309:SF1">
    <property type="entry name" value="SLR0284 PROTEIN"/>
    <property type="match status" value="1"/>
</dbReference>
<accession>A0A1G2G593</accession>
<feature type="transmembrane region" description="Helical" evidence="1">
    <location>
        <begin position="87"/>
        <end position="106"/>
    </location>
</feature>
<feature type="transmembrane region" description="Helical" evidence="1">
    <location>
        <begin position="29"/>
        <end position="46"/>
    </location>
</feature>
<keyword evidence="1" id="KW-0472">Membrane</keyword>
<keyword evidence="1" id="KW-0812">Transmembrane</keyword>
<feature type="transmembrane region" description="Helical" evidence="1">
    <location>
        <begin position="58"/>
        <end position="81"/>
    </location>
</feature>
<name>A0A1G2G593_9BACT</name>
<feature type="transmembrane region" description="Helical" evidence="1">
    <location>
        <begin position="7"/>
        <end position="23"/>
    </location>
</feature>
<sequence length="124" mass="13754">MRILIHWFVATLAIIITAYILPGVSVEDFFVAVVAAVVIGLINTFIRPAVLVLTLPINIVTLGLLTFVINALLVMLASAIVPGFYVANFWWALLFSIVLFGVNLLFKYSARRGFADDYSRHPRS</sequence>
<organism evidence="2 3">
    <name type="scientific">Candidatus Ryanbacteria bacterium RIFCSPHIGHO2_01_FULL_48_27</name>
    <dbReference type="NCBI Taxonomy" id="1802115"/>
    <lineage>
        <taxon>Bacteria</taxon>
        <taxon>Candidatus Ryaniibacteriota</taxon>
    </lineage>
</organism>
<dbReference type="EMBL" id="MHNL01000006">
    <property type="protein sequence ID" value="OGZ45433.1"/>
    <property type="molecule type" value="Genomic_DNA"/>
</dbReference>
<keyword evidence="1" id="KW-1133">Transmembrane helix</keyword>
<proteinExistence type="predicted"/>
<dbReference type="Pfam" id="PF04020">
    <property type="entry name" value="Phage_holin_4_2"/>
    <property type="match status" value="1"/>
</dbReference>
<evidence type="ECO:0000313" key="3">
    <source>
        <dbReference type="Proteomes" id="UP000177785"/>
    </source>
</evidence>
<dbReference type="STRING" id="1802115.A2756_00235"/>
<evidence type="ECO:0000256" key="1">
    <source>
        <dbReference type="SAM" id="Phobius"/>
    </source>
</evidence>
<dbReference type="InterPro" id="IPR007165">
    <property type="entry name" value="Phage_holin_4_2"/>
</dbReference>
<dbReference type="Proteomes" id="UP000177785">
    <property type="component" value="Unassembled WGS sequence"/>
</dbReference>
<gene>
    <name evidence="2" type="ORF">A2756_00235</name>
</gene>
<dbReference type="AlphaFoldDB" id="A0A1G2G593"/>